<name>A0A0N0P7Q7_LEPSE</name>
<evidence type="ECO:0000313" key="6">
    <source>
        <dbReference type="Proteomes" id="UP000038009"/>
    </source>
</evidence>
<dbReference type="GO" id="GO:0006620">
    <property type="term" value="P:post-translational protein targeting to endoplasmic reticulum membrane"/>
    <property type="evidence" value="ECO:0007669"/>
    <property type="project" value="InterPro"/>
</dbReference>
<dbReference type="EMBL" id="LJSK01000044">
    <property type="protein sequence ID" value="KPI88647.1"/>
    <property type="molecule type" value="Genomic_DNA"/>
</dbReference>
<dbReference type="InterPro" id="IPR047154">
    <property type="entry name" value="UBL4A-like"/>
</dbReference>
<comment type="caution">
    <text evidence="5">The sequence shown here is derived from an EMBL/GenBank/DDBJ whole genome shotgun (WGS) entry which is preliminary data.</text>
</comment>
<dbReference type="SMART" id="SM00213">
    <property type="entry name" value="UBQ"/>
    <property type="match status" value="1"/>
</dbReference>
<dbReference type="Gene3D" id="3.10.20.90">
    <property type="entry name" value="Phosphatidylinositol 3-kinase Catalytic Subunit, Chain A, domain 1"/>
    <property type="match status" value="1"/>
</dbReference>
<dbReference type="InterPro" id="IPR000626">
    <property type="entry name" value="Ubiquitin-like_dom"/>
</dbReference>
<gene>
    <name evidence="5" type="ORF">ABL78_2251</name>
</gene>
<feature type="compositionally biased region" description="Low complexity" evidence="3">
    <location>
        <begin position="225"/>
        <end position="244"/>
    </location>
</feature>
<keyword evidence="6" id="KW-1185">Reference proteome</keyword>
<evidence type="ECO:0000256" key="2">
    <source>
        <dbReference type="ARBA" id="ARBA00022490"/>
    </source>
</evidence>
<feature type="region of interest" description="Disordered" evidence="3">
    <location>
        <begin position="542"/>
        <end position="615"/>
    </location>
</feature>
<accession>A0A0N0P7Q7</accession>
<comment type="subcellular location">
    <subcellularLocation>
        <location evidence="1">Cytoplasm</location>
        <location evidence="1">Cytosol</location>
    </subcellularLocation>
</comment>
<dbReference type="PANTHER" id="PTHR46555:SF1">
    <property type="entry name" value="UBIQUITIN-LIKE PROTEIN 4A"/>
    <property type="match status" value="1"/>
</dbReference>
<dbReference type="SUPFAM" id="SSF54236">
    <property type="entry name" value="Ubiquitin-like"/>
    <property type="match status" value="1"/>
</dbReference>
<protein>
    <submittedName>
        <fullName evidence="5">Ubiquitin-like protein</fullName>
    </submittedName>
</protein>
<evidence type="ECO:0000313" key="5">
    <source>
        <dbReference type="EMBL" id="KPI88647.1"/>
    </source>
</evidence>
<dbReference type="Proteomes" id="UP000038009">
    <property type="component" value="Unassembled WGS sequence"/>
</dbReference>
<sequence>MRINIRGRDQYNRDGVEVSDGLTVAELRTQLTREFCVNTAVESLRLLFRGRLLQDSNALSFYNIEDGSTVHVVVQSLPAADATGSTSNSNPQQSNAGMWSQQAFGTGTVIFPWNALASTVNSSIASALQQQPQSAATQNLANLFAPAGTGAAVDSSQQGGGTFAFSASTSPPHTTAPSNSASDSDNSTPQQLGRHISSFISTAIASAMNAHAATGQPPQPPQPPQSQATTAAAAAAAEAGQRATEVTHVPLSSPQAVVHIHVHCTPDQLDQMPARLRQLASEIFVNHVELQTQPVASSNEAPHANPPTQAFDHASPVPSQPPPSAASAGRAQTWVNDVLQTVTTSLGFAECHQILQGNLQPVVRLREPLQQHLQSRLSAAGYSASAMAQLARQEAAELSQRLVHMPPIQQLMAQSRATARYTGVFERELPNFLQHLLLSFMQHVQQRSLGAMEWGRELRRLVVRYVGMAMSRSALWFEGGSAALRPVVLNAVVQSASACPLLQTMAGMLGPAVQTSLSNWQREYEETVHRGSDAAVFEQVPETEQQQSAAVATPNSYSSVPHSAEGEGEGGTVDQTVQARGQPTEQDPDHLEELARELLNEGVGDEKEKNTQTLE</sequence>
<reference evidence="5 6" key="1">
    <citation type="journal article" date="2015" name="PLoS Pathog.">
        <title>Leptomonas seymouri: Adaptations to the Dixenous Life Cycle Analyzed by Genome Sequencing, Transcriptome Profiling and Co-infection with Leishmania donovani.</title>
        <authorList>
            <person name="Kraeva N."/>
            <person name="Butenko A."/>
            <person name="Hlavacova J."/>
            <person name="Kostygov A."/>
            <person name="Myskova J."/>
            <person name="Grybchuk D."/>
            <person name="Lestinova T."/>
            <person name="Votypka J."/>
            <person name="Volf P."/>
            <person name="Opperdoes F."/>
            <person name="Flegontov P."/>
            <person name="Lukes J."/>
            <person name="Yurchenko V."/>
        </authorList>
    </citation>
    <scope>NUCLEOTIDE SEQUENCE [LARGE SCALE GENOMIC DNA]</scope>
    <source>
        <strain evidence="5 6">ATCC 30220</strain>
    </source>
</reference>
<feature type="compositionally biased region" description="Basic and acidic residues" evidence="3">
    <location>
        <begin position="587"/>
        <end position="615"/>
    </location>
</feature>
<dbReference type="GO" id="GO:0071816">
    <property type="term" value="P:tail-anchored membrane protein insertion into ER membrane"/>
    <property type="evidence" value="ECO:0007669"/>
    <property type="project" value="TreeGrafter"/>
</dbReference>
<dbReference type="PROSITE" id="PS50053">
    <property type="entry name" value="UBIQUITIN_2"/>
    <property type="match status" value="1"/>
</dbReference>
<dbReference type="PANTHER" id="PTHR46555">
    <property type="entry name" value="UBIQUITIN-LIKE PROTEIN 4A"/>
    <property type="match status" value="1"/>
</dbReference>
<evidence type="ECO:0000256" key="3">
    <source>
        <dbReference type="SAM" id="MobiDB-lite"/>
    </source>
</evidence>
<evidence type="ECO:0000256" key="1">
    <source>
        <dbReference type="ARBA" id="ARBA00004514"/>
    </source>
</evidence>
<dbReference type="VEuPathDB" id="TriTrypDB:Lsey_0044_0180"/>
<dbReference type="OMA" id="HIHVHCT"/>
<organism evidence="5 6">
    <name type="scientific">Leptomonas seymouri</name>
    <dbReference type="NCBI Taxonomy" id="5684"/>
    <lineage>
        <taxon>Eukaryota</taxon>
        <taxon>Discoba</taxon>
        <taxon>Euglenozoa</taxon>
        <taxon>Kinetoplastea</taxon>
        <taxon>Metakinetoplastina</taxon>
        <taxon>Trypanosomatida</taxon>
        <taxon>Trypanosomatidae</taxon>
        <taxon>Leishmaniinae</taxon>
        <taxon>Leptomonas</taxon>
    </lineage>
</organism>
<feature type="region of interest" description="Disordered" evidence="3">
    <location>
        <begin position="210"/>
        <end position="247"/>
    </location>
</feature>
<evidence type="ECO:0000259" key="4">
    <source>
        <dbReference type="PROSITE" id="PS50053"/>
    </source>
</evidence>
<dbReference type="AlphaFoldDB" id="A0A0N0P7Q7"/>
<feature type="region of interest" description="Disordered" evidence="3">
    <location>
        <begin position="295"/>
        <end position="330"/>
    </location>
</feature>
<dbReference type="OrthoDB" id="267397at2759"/>
<dbReference type="InterPro" id="IPR029071">
    <property type="entry name" value="Ubiquitin-like_domsf"/>
</dbReference>
<keyword evidence="2" id="KW-0963">Cytoplasm</keyword>
<proteinExistence type="predicted"/>
<feature type="compositionally biased region" description="Polar residues" evidence="3">
    <location>
        <begin position="542"/>
        <end position="561"/>
    </location>
</feature>
<dbReference type="Pfam" id="PF00240">
    <property type="entry name" value="ubiquitin"/>
    <property type="match status" value="1"/>
</dbReference>
<dbReference type="GO" id="GO:0071818">
    <property type="term" value="C:BAT3 complex"/>
    <property type="evidence" value="ECO:0007669"/>
    <property type="project" value="TreeGrafter"/>
</dbReference>
<feature type="compositionally biased region" description="Polar residues" evidence="3">
    <location>
        <begin position="573"/>
        <end position="585"/>
    </location>
</feature>
<dbReference type="GO" id="GO:0051087">
    <property type="term" value="F:protein-folding chaperone binding"/>
    <property type="evidence" value="ECO:0007669"/>
    <property type="project" value="TreeGrafter"/>
</dbReference>
<feature type="domain" description="Ubiquitin-like" evidence="4">
    <location>
        <begin position="1"/>
        <end position="75"/>
    </location>
</feature>
<feature type="region of interest" description="Disordered" evidence="3">
    <location>
        <begin position="150"/>
        <end position="192"/>
    </location>
</feature>
<feature type="compositionally biased region" description="Low complexity" evidence="3">
    <location>
        <begin position="175"/>
        <end position="189"/>
    </location>
</feature>